<dbReference type="Pfam" id="PF12728">
    <property type="entry name" value="HTH_17"/>
    <property type="match status" value="1"/>
</dbReference>
<protein>
    <submittedName>
        <fullName evidence="2">DNA binding domain, excisionase family</fullName>
    </submittedName>
</protein>
<sequence>MSAPIPTPNQSSDLSVKETCRELQVSPSTVWRWLGSGELSGYKTGRVTRIDRASIDAFKARNRIQPSEASDAA</sequence>
<dbReference type="NCBIfam" id="TIGR01764">
    <property type="entry name" value="excise"/>
    <property type="match status" value="1"/>
</dbReference>
<dbReference type="RefSeq" id="WP_145975899.1">
    <property type="nucleotide sequence ID" value="NZ_CYPS01000043.1"/>
</dbReference>
<dbReference type="Proteomes" id="UP000050786">
    <property type="component" value="Unassembled WGS sequence"/>
</dbReference>
<gene>
    <name evidence="2" type="ORF">RUM4293_03051</name>
</gene>
<dbReference type="InterPro" id="IPR010093">
    <property type="entry name" value="SinI_DNA-bd"/>
</dbReference>
<evidence type="ECO:0000313" key="3">
    <source>
        <dbReference type="Proteomes" id="UP000050786"/>
    </source>
</evidence>
<dbReference type="InterPro" id="IPR009061">
    <property type="entry name" value="DNA-bd_dom_put_sf"/>
</dbReference>
<dbReference type="InterPro" id="IPR041657">
    <property type="entry name" value="HTH_17"/>
</dbReference>
<evidence type="ECO:0000313" key="2">
    <source>
        <dbReference type="EMBL" id="CUH44154.1"/>
    </source>
</evidence>
<feature type="domain" description="Helix-turn-helix" evidence="1">
    <location>
        <begin position="14"/>
        <end position="63"/>
    </location>
</feature>
<dbReference type="SUPFAM" id="SSF46955">
    <property type="entry name" value="Putative DNA-binding domain"/>
    <property type="match status" value="1"/>
</dbReference>
<dbReference type="EMBL" id="CYPS01000043">
    <property type="protein sequence ID" value="CUH44154.1"/>
    <property type="molecule type" value="Genomic_DNA"/>
</dbReference>
<dbReference type="AlphaFoldDB" id="A0A0P1E5T6"/>
<dbReference type="GO" id="GO:0003677">
    <property type="term" value="F:DNA binding"/>
    <property type="evidence" value="ECO:0007669"/>
    <property type="project" value="InterPro"/>
</dbReference>
<evidence type="ECO:0000259" key="1">
    <source>
        <dbReference type="Pfam" id="PF12728"/>
    </source>
</evidence>
<organism evidence="2 3">
    <name type="scientific">Ruegeria atlantica</name>
    <dbReference type="NCBI Taxonomy" id="81569"/>
    <lineage>
        <taxon>Bacteria</taxon>
        <taxon>Pseudomonadati</taxon>
        <taxon>Pseudomonadota</taxon>
        <taxon>Alphaproteobacteria</taxon>
        <taxon>Rhodobacterales</taxon>
        <taxon>Roseobacteraceae</taxon>
        <taxon>Ruegeria</taxon>
    </lineage>
</organism>
<reference evidence="3" key="1">
    <citation type="submission" date="2015-09" db="EMBL/GenBank/DDBJ databases">
        <authorList>
            <person name="Rodrigo-Torres L."/>
            <person name="Arahal D.R."/>
        </authorList>
    </citation>
    <scope>NUCLEOTIDE SEQUENCE [LARGE SCALE GENOMIC DNA]</scope>
    <source>
        <strain evidence="3">CECT 4293</strain>
    </source>
</reference>
<keyword evidence="3" id="KW-1185">Reference proteome</keyword>
<accession>A0A0P1E5T6</accession>
<proteinExistence type="predicted"/>
<name>A0A0P1E5T6_9RHOB</name>